<dbReference type="EMBL" id="LR134117">
    <property type="protein sequence ID" value="VDZ51074.1"/>
    <property type="molecule type" value="Genomic_DNA"/>
</dbReference>
<dbReference type="GO" id="GO:0006355">
    <property type="term" value="P:regulation of DNA-templated transcription"/>
    <property type="evidence" value="ECO:0007669"/>
    <property type="project" value="InterPro"/>
</dbReference>
<gene>
    <name evidence="4" type="ORF">NCTC11214_00021</name>
</gene>
<dbReference type="KEGG" id="sof:NCTC11214_00021"/>
<dbReference type="SUPFAM" id="SSF46894">
    <property type="entry name" value="C-terminal effector domain of the bipartite response regulators"/>
    <property type="match status" value="1"/>
</dbReference>
<dbReference type="InterPro" id="IPR036388">
    <property type="entry name" value="WH-like_DNA-bd_sf"/>
</dbReference>
<dbReference type="AlphaFoldDB" id="A0A447KJQ8"/>
<evidence type="ECO:0000256" key="2">
    <source>
        <dbReference type="SAM" id="MobiDB-lite"/>
    </source>
</evidence>
<dbReference type="Gene3D" id="1.10.10.10">
    <property type="entry name" value="Winged helix-like DNA-binding domain superfamily/Winged helix DNA-binding domain"/>
    <property type="match status" value="1"/>
</dbReference>
<dbReference type="InterPro" id="IPR016032">
    <property type="entry name" value="Sig_transdc_resp-reg_C-effctor"/>
</dbReference>
<evidence type="ECO:0000313" key="5">
    <source>
        <dbReference type="Proteomes" id="UP000281391"/>
    </source>
</evidence>
<dbReference type="PROSITE" id="PS00622">
    <property type="entry name" value="HTH_LUXR_1"/>
    <property type="match status" value="1"/>
</dbReference>
<dbReference type="GO" id="GO:0003677">
    <property type="term" value="F:DNA binding"/>
    <property type="evidence" value="ECO:0007669"/>
    <property type="project" value="UniProtKB-KW"/>
</dbReference>
<evidence type="ECO:0000256" key="1">
    <source>
        <dbReference type="ARBA" id="ARBA00023125"/>
    </source>
</evidence>
<sequence>METKPQLSVSIIGDSPLGVLGLKAMLAAMGVSVRAVKDRMEALSECEPGKDDAILIDMYFANETQVFLEIKKSASLQGRPVVIFSDALWTSCDGITFIHRCEHAEAMKKQLLQGIRGTQGGPPTPPHRSGSTSTSKQAPISVTETFVLSEWLLGRKVTDIARFCNRSVKTISAHKRNAMRKLNVKNNRDLYWKLVKKVQA</sequence>
<keyword evidence="1" id="KW-0238">DNA-binding</keyword>
<dbReference type="SMART" id="SM00421">
    <property type="entry name" value="HTH_LUXR"/>
    <property type="match status" value="1"/>
</dbReference>
<feature type="domain" description="HTH luxR-type" evidence="3">
    <location>
        <begin position="133"/>
        <end position="198"/>
    </location>
</feature>
<protein>
    <submittedName>
        <fullName evidence="4">Transcriptional regulator RcsB</fullName>
    </submittedName>
</protein>
<accession>A0A447KJQ8</accession>
<dbReference type="Pfam" id="PF00196">
    <property type="entry name" value="GerE"/>
    <property type="match status" value="1"/>
</dbReference>
<feature type="region of interest" description="Disordered" evidence="2">
    <location>
        <begin position="115"/>
        <end position="138"/>
    </location>
</feature>
<name>A0A447KJQ8_SEROD</name>
<dbReference type="InterPro" id="IPR011006">
    <property type="entry name" value="CheY-like_superfamily"/>
</dbReference>
<dbReference type="CDD" id="cd06170">
    <property type="entry name" value="LuxR_C_like"/>
    <property type="match status" value="1"/>
</dbReference>
<dbReference type="InterPro" id="IPR000792">
    <property type="entry name" value="Tscrpt_reg_LuxR_C"/>
</dbReference>
<organism evidence="4 5">
    <name type="scientific">Serratia odorifera</name>
    <dbReference type="NCBI Taxonomy" id="618"/>
    <lineage>
        <taxon>Bacteria</taxon>
        <taxon>Pseudomonadati</taxon>
        <taxon>Pseudomonadota</taxon>
        <taxon>Gammaproteobacteria</taxon>
        <taxon>Enterobacterales</taxon>
        <taxon>Yersiniaceae</taxon>
        <taxon>Serratia</taxon>
    </lineage>
</organism>
<dbReference type="PROSITE" id="PS50043">
    <property type="entry name" value="HTH_LUXR_2"/>
    <property type="match status" value="1"/>
</dbReference>
<dbReference type="Proteomes" id="UP000281391">
    <property type="component" value="Chromosome"/>
</dbReference>
<dbReference type="SUPFAM" id="SSF52172">
    <property type="entry name" value="CheY-like"/>
    <property type="match status" value="1"/>
</dbReference>
<evidence type="ECO:0000313" key="4">
    <source>
        <dbReference type="EMBL" id="VDZ51074.1"/>
    </source>
</evidence>
<reference evidence="4 5" key="1">
    <citation type="submission" date="2018-12" db="EMBL/GenBank/DDBJ databases">
        <authorList>
            <consortium name="Pathogen Informatics"/>
        </authorList>
    </citation>
    <scope>NUCLEOTIDE SEQUENCE [LARGE SCALE GENOMIC DNA]</scope>
    <source>
        <strain evidence="4 5">NCTC11214</strain>
    </source>
</reference>
<evidence type="ECO:0000259" key="3">
    <source>
        <dbReference type="PROSITE" id="PS50043"/>
    </source>
</evidence>
<dbReference type="RefSeq" id="WP_004966143.1">
    <property type="nucleotide sequence ID" value="NZ_LR134117.1"/>
</dbReference>
<feature type="compositionally biased region" description="Polar residues" evidence="2">
    <location>
        <begin position="129"/>
        <end position="138"/>
    </location>
</feature>
<proteinExistence type="predicted"/>